<dbReference type="EMBL" id="KN832980">
    <property type="protein sequence ID" value="KIM86995.1"/>
    <property type="molecule type" value="Genomic_DNA"/>
</dbReference>
<keyword evidence="4" id="KW-1185">Reference proteome</keyword>
<keyword evidence="1" id="KW-0175">Coiled coil</keyword>
<feature type="region of interest" description="Disordered" evidence="2">
    <location>
        <begin position="20"/>
        <end position="49"/>
    </location>
</feature>
<accession>A0A0C3FS88</accession>
<dbReference type="AlphaFoldDB" id="A0A0C3FS88"/>
<sequence>MMLIQSKLHSFLASARKALSKHVPDRSDPGQIPANISSITEDELQPGSHGKSPLVMHATGYMGQNGMQLAANAEYSRTLETPEIDGYHLDHTPAADVMSLASRSRAAHYARKHAALARIFRREADLKTAKGQVHEYEEELRRLRMEVEVADESLTKIETDMENLERLLMQTHPSLDITASDSLRSAGSSSPVEPT</sequence>
<dbReference type="Proteomes" id="UP000054166">
    <property type="component" value="Unassembled WGS sequence"/>
</dbReference>
<dbReference type="InParanoid" id="A0A0C3FS88"/>
<name>A0A0C3FS88_PILCF</name>
<organism evidence="3 4">
    <name type="scientific">Piloderma croceum (strain F 1598)</name>
    <dbReference type="NCBI Taxonomy" id="765440"/>
    <lineage>
        <taxon>Eukaryota</taxon>
        <taxon>Fungi</taxon>
        <taxon>Dikarya</taxon>
        <taxon>Basidiomycota</taxon>
        <taxon>Agaricomycotina</taxon>
        <taxon>Agaricomycetes</taxon>
        <taxon>Agaricomycetidae</taxon>
        <taxon>Atheliales</taxon>
        <taxon>Atheliaceae</taxon>
        <taxon>Piloderma</taxon>
    </lineage>
</organism>
<evidence type="ECO:0000256" key="1">
    <source>
        <dbReference type="SAM" id="Coils"/>
    </source>
</evidence>
<evidence type="ECO:0000313" key="4">
    <source>
        <dbReference type="Proteomes" id="UP000054166"/>
    </source>
</evidence>
<feature type="coiled-coil region" evidence="1">
    <location>
        <begin position="126"/>
        <end position="167"/>
    </location>
</feature>
<proteinExistence type="predicted"/>
<reference evidence="4" key="2">
    <citation type="submission" date="2015-01" db="EMBL/GenBank/DDBJ databases">
        <title>Evolutionary Origins and Diversification of the Mycorrhizal Mutualists.</title>
        <authorList>
            <consortium name="DOE Joint Genome Institute"/>
            <consortium name="Mycorrhizal Genomics Consortium"/>
            <person name="Kohler A."/>
            <person name="Kuo A."/>
            <person name="Nagy L.G."/>
            <person name="Floudas D."/>
            <person name="Copeland A."/>
            <person name="Barry K.W."/>
            <person name="Cichocki N."/>
            <person name="Veneault-Fourrey C."/>
            <person name="LaButti K."/>
            <person name="Lindquist E.A."/>
            <person name="Lipzen A."/>
            <person name="Lundell T."/>
            <person name="Morin E."/>
            <person name="Murat C."/>
            <person name="Riley R."/>
            <person name="Ohm R."/>
            <person name="Sun H."/>
            <person name="Tunlid A."/>
            <person name="Henrissat B."/>
            <person name="Grigoriev I.V."/>
            <person name="Hibbett D.S."/>
            <person name="Martin F."/>
        </authorList>
    </citation>
    <scope>NUCLEOTIDE SEQUENCE [LARGE SCALE GENOMIC DNA]</scope>
    <source>
        <strain evidence="4">F 1598</strain>
    </source>
</reference>
<reference evidence="3 4" key="1">
    <citation type="submission" date="2014-04" db="EMBL/GenBank/DDBJ databases">
        <authorList>
            <consortium name="DOE Joint Genome Institute"/>
            <person name="Kuo A."/>
            <person name="Tarkka M."/>
            <person name="Buscot F."/>
            <person name="Kohler A."/>
            <person name="Nagy L.G."/>
            <person name="Floudas D."/>
            <person name="Copeland A."/>
            <person name="Barry K.W."/>
            <person name="Cichocki N."/>
            <person name="Veneault-Fourrey C."/>
            <person name="LaButti K."/>
            <person name="Lindquist E.A."/>
            <person name="Lipzen A."/>
            <person name="Lundell T."/>
            <person name="Morin E."/>
            <person name="Murat C."/>
            <person name="Sun H."/>
            <person name="Tunlid A."/>
            <person name="Henrissat B."/>
            <person name="Grigoriev I.V."/>
            <person name="Hibbett D.S."/>
            <person name="Martin F."/>
            <person name="Nordberg H.P."/>
            <person name="Cantor M.N."/>
            <person name="Hua S.X."/>
        </authorList>
    </citation>
    <scope>NUCLEOTIDE SEQUENCE [LARGE SCALE GENOMIC DNA]</scope>
    <source>
        <strain evidence="3 4">F 1598</strain>
    </source>
</reference>
<evidence type="ECO:0000313" key="3">
    <source>
        <dbReference type="EMBL" id="KIM86995.1"/>
    </source>
</evidence>
<dbReference type="HOGENOM" id="CLU_1396833_0_0_1"/>
<gene>
    <name evidence="3" type="ORF">PILCRDRAFT_4234</name>
</gene>
<evidence type="ECO:0000256" key="2">
    <source>
        <dbReference type="SAM" id="MobiDB-lite"/>
    </source>
</evidence>
<protein>
    <submittedName>
        <fullName evidence="3">Uncharacterized protein</fullName>
    </submittedName>
</protein>